<dbReference type="AlphaFoldDB" id="A0A6C0C5F7"/>
<evidence type="ECO:0000313" key="2">
    <source>
        <dbReference type="EMBL" id="QHS99650.1"/>
    </source>
</evidence>
<keyword evidence="1" id="KW-0812">Transmembrane</keyword>
<evidence type="ECO:0000256" key="1">
    <source>
        <dbReference type="SAM" id="Phobius"/>
    </source>
</evidence>
<name>A0A6C0C5F7_9ZZZZ</name>
<proteinExistence type="predicted"/>
<dbReference type="EMBL" id="MN739345">
    <property type="protein sequence ID" value="QHS99650.1"/>
    <property type="molecule type" value="Genomic_DNA"/>
</dbReference>
<organism evidence="2">
    <name type="scientific">viral metagenome</name>
    <dbReference type="NCBI Taxonomy" id="1070528"/>
    <lineage>
        <taxon>unclassified sequences</taxon>
        <taxon>metagenomes</taxon>
        <taxon>organismal metagenomes</taxon>
    </lineage>
</organism>
<reference evidence="2" key="1">
    <citation type="journal article" date="2020" name="Nature">
        <title>Giant virus diversity and host interactions through global metagenomics.</title>
        <authorList>
            <person name="Schulz F."/>
            <person name="Roux S."/>
            <person name="Paez-Espino D."/>
            <person name="Jungbluth S."/>
            <person name="Walsh D.A."/>
            <person name="Denef V.J."/>
            <person name="McMahon K.D."/>
            <person name="Konstantinidis K.T."/>
            <person name="Eloe-Fadrosh E.A."/>
            <person name="Kyrpides N.C."/>
            <person name="Woyke T."/>
        </authorList>
    </citation>
    <scope>NUCLEOTIDE SEQUENCE</scope>
    <source>
        <strain evidence="2">GVMAG-M-3300020187-37</strain>
    </source>
</reference>
<keyword evidence="1" id="KW-1133">Transmembrane helix</keyword>
<keyword evidence="1" id="KW-0472">Membrane</keyword>
<feature type="transmembrane region" description="Helical" evidence="1">
    <location>
        <begin position="7"/>
        <end position="25"/>
    </location>
</feature>
<accession>A0A6C0C5F7</accession>
<protein>
    <submittedName>
        <fullName evidence="2">Uncharacterized protein</fullName>
    </submittedName>
</protein>
<sequence>MNNYLKYIGYFVGTTVSFLILMQVLDSMGINTCIYDCDNNNKTEVNTVHDYVNDKKIK</sequence>